<protein>
    <submittedName>
        <fullName evidence="1">Uncharacterized protein</fullName>
    </submittedName>
</protein>
<sequence length="356" mass="40809">MEEILKKLVDEISSLATEGREITYSKNAIGITTLLFCPLKAEFRQQHPEIKTEGPEIDDGYFFEKAVKQAATNLFGKRTLIEPTIPYESPQGVRIEGHPDLVIVGKEKVLALECKAPNFLFSTANGIGDSILFCKNGQTVSISPHYQLQARIQKFLLQKHFNNKEIVHYIFAKTLIRSKSRLKKVYIFHETQTAATQQEMEYMISQFLNEKSPRYPWECHYCPYKKHGICEGKAVTQQAAAQTLKEVPPHLKNLTESYIQAHTTLKEIEAMLKEALPPDTHIELPLNGKPTKIGWITRTRYIWNIPKLFNTLGKQIFDFLYLKPRATAALEEAIQRSGKDPQQFREKTSKTTWKAL</sequence>
<proteinExistence type="predicted"/>
<dbReference type="Gene3D" id="3.90.320.10">
    <property type="match status" value="1"/>
</dbReference>
<evidence type="ECO:0000313" key="2">
    <source>
        <dbReference type="Proteomes" id="UP000070560"/>
    </source>
</evidence>
<name>A0A7U4THF4_DESA2</name>
<evidence type="ECO:0000313" key="1">
    <source>
        <dbReference type="EMBL" id="AMM40764.1"/>
    </source>
</evidence>
<dbReference type="InterPro" id="IPR011604">
    <property type="entry name" value="PDDEXK-like_dom_sf"/>
</dbReference>
<dbReference type="AlphaFoldDB" id="A0A7U4THF4"/>
<gene>
    <name evidence="1" type="ORF">HS1_000960</name>
</gene>
<dbReference type="RefSeq" id="WP_066061708.1">
    <property type="nucleotide sequence ID" value="NZ_CP013015.1"/>
</dbReference>
<dbReference type="KEGG" id="daw:HS1_000960"/>
<reference evidence="1 2" key="1">
    <citation type="submission" date="2015-10" db="EMBL/GenBank/DDBJ databases">
        <title>Candidatus Desulfofervidus auxilii, a hydrogenotrophic sulfate-reducing bacterium involved in the thermophilic anaerobic oxidation of methane.</title>
        <authorList>
            <person name="Krukenberg V."/>
            <person name="Richter M."/>
            <person name="Wegener G."/>
        </authorList>
    </citation>
    <scope>NUCLEOTIDE SEQUENCE [LARGE SCALE GENOMIC DNA]</scope>
    <source>
        <strain evidence="1 2">HS1</strain>
    </source>
</reference>
<dbReference type="EMBL" id="CP013015">
    <property type="protein sequence ID" value="AMM40764.1"/>
    <property type="molecule type" value="Genomic_DNA"/>
</dbReference>
<keyword evidence="2" id="KW-1185">Reference proteome</keyword>
<organism evidence="1 2">
    <name type="scientific">Desulfofervidus auxilii</name>
    <dbReference type="NCBI Taxonomy" id="1621989"/>
    <lineage>
        <taxon>Bacteria</taxon>
        <taxon>Pseudomonadati</taxon>
        <taxon>Thermodesulfobacteriota</taxon>
        <taxon>Candidatus Desulfofervidia</taxon>
        <taxon>Candidatus Desulfofervidales</taxon>
        <taxon>Candidatus Desulfofervidaceae</taxon>
        <taxon>Candidatus Desulfofervidus</taxon>
    </lineage>
</organism>
<accession>A0A7U4THF4</accession>
<dbReference type="Proteomes" id="UP000070560">
    <property type="component" value="Chromosome"/>
</dbReference>